<reference evidence="2" key="1">
    <citation type="submission" date="2023-10" db="EMBL/GenBank/DDBJ databases">
        <authorList>
            <person name="Chen Y."/>
            <person name="Shah S."/>
            <person name="Dougan E. K."/>
            <person name="Thang M."/>
            <person name="Chan C."/>
        </authorList>
    </citation>
    <scope>NUCLEOTIDE SEQUENCE [LARGE SCALE GENOMIC DNA]</scope>
</reference>
<feature type="compositionally biased region" description="Basic residues" evidence="1">
    <location>
        <begin position="96"/>
        <end position="111"/>
    </location>
</feature>
<gene>
    <name evidence="2" type="ORF">PCOR1329_LOCUS17691</name>
</gene>
<feature type="region of interest" description="Disordered" evidence="1">
    <location>
        <begin position="278"/>
        <end position="297"/>
    </location>
</feature>
<feature type="compositionally biased region" description="Basic and acidic residues" evidence="1">
    <location>
        <begin position="163"/>
        <end position="185"/>
    </location>
</feature>
<feature type="non-terminal residue" evidence="2">
    <location>
        <position position="297"/>
    </location>
</feature>
<dbReference type="EMBL" id="CAUYUJ010005518">
    <property type="protein sequence ID" value="CAK0813922.1"/>
    <property type="molecule type" value="Genomic_DNA"/>
</dbReference>
<protein>
    <submittedName>
        <fullName evidence="2">Uncharacterized protein</fullName>
    </submittedName>
</protein>
<dbReference type="Proteomes" id="UP001189429">
    <property type="component" value="Unassembled WGS sequence"/>
</dbReference>
<comment type="caution">
    <text evidence="2">The sequence shown here is derived from an EMBL/GenBank/DDBJ whole genome shotgun (WGS) entry which is preliminary data.</text>
</comment>
<feature type="compositionally biased region" description="Basic and acidic residues" evidence="1">
    <location>
        <begin position="283"/>
        <end position="297"/>
    </location>
</feature>
<evidence type="ECO:0000313" key="3">
    <source>
        <dbReference type="Proteomes" id="UP001189429"/>
    </source>
</evidence>
<organism evidence="2 3">
    <name type="scientific">Prorocentrum cordatum</name>
    <dbReference type="NCBI Taxonomy" id="2364126"/>
    <lineage>
        <taxon>Eukaryota</taxon>
        <taxon>Sar</taxon>
        <taxon>Alveolata</taxon>
        <taxon>Dinophyceae</taxon>
        <taxon>Prorocentrales</taxon>
        <taxon>Prorocentraceae</taxon>
        <taxon>Prorocentrum</taxon>
    </lineage>
</organism>
<accession>A0ABN9R7T2</accession>
<keyword evidence="3" id="KW-1185">Reference proteome</keyword>
<proteinExistence type="predicted"/>
<evidence type="ECO:0000313" key="2">
    <source>
        <dbReference type="EMBL" id="CAK0813922.1"/>
    </source>
</evidence>
<feature type="region of interest" description="Disordered" evidence="1">
    <location>
        <begin position="69"/>
        <end position="118"/>
    </location>
</feature>
<evidence type="ECO:0000256" key="1">
    <source>
        <dbReference type="SAM" id="MobiDB-lite"/>
    </source>
</evidence>
<sequence length="297" mass="31655">MFARGRASEQGLSPYFARAAARAGGGALDPPTLLFPDCSLLQRLDCSRGAPSLLWLAASKRCSAFRTLPRPEPAGGAGAAQRRRRGGCAGAASLPARRRARPSRGLGRRRPACTDEVAGRLRAPAAGVPGEDGLRRLPLRRLALRGPSGLPVRAPVLPGVRPQGRDGDRPEPGPEAPQHHVERHSPRGALCRAQPEPDEPEEGERHARRPRHLQDPAVAREGQGAGGQSPRQPARRGPDAPGAGRGGRRRHHGADHALDGAPAVPLLLPEPRGRGRLLLHLRAGPERVPRPRPERQA</sequence>
<feature type="region of interest" description="Disordered" evidence="1">
    <location>
        <begin position="146"/>
        <end position="269"/>
    </location>
</feature>
<name>A0ABN9R7T2_9DINO</name>